<reference evidence="4 5" key="1">
    <citation type="journal article" date="2017" name="Front. Microbiol.">
        <title>New Insights into the Diversity of the Genus Faecalibacterium.</title>
        <authorList>
            <person name="Benevides L."/>
            <person name="Burman S."/>
            <person name="Martin R."/>
            <person name="Robert V."/>
            <person name="Thomas M."/>
            <person name="Miquel S."/>
            <person name="Chain F."/>
            <person name="Sokol H."/>
            <person name="Bermudez-Humaran L.G."/>
            <person name="Morrison M."/>
            <person name="Langella P."/>
            <person name="Azevedo V.A."/>
            <person name="Chatel J.M."/>
            <person name="Soares S."/>
        </authorList>
    </citation>
    <scope>NUCLEOTIDE SEQUENCE [LARGE SCALE GENOMIC DNA]</scope>
    <source>
        <strain evidence="4 5">CNCM I 4575</strain>
    </source>
</reference>
<sequence>MGKEKPLVSVIIPVYNVQKYLEECVESVQNQSYTNLEIVLVDDGSTDNSGELCDALATKDTRICTLHKSNGGLSDARNTGMLQARGKYLTFLDGDDLLPHSAVEKLVSSCEKNHSELAIGQLFEFSGETPRDTEKNGTVEKVAMEEAMRRMFLFQGIGHSACGKLYRRELWNKLKFPYGRLYEDYATIYRVTSKSKTVSIIEEPVYYYRMRDGSIMHSGIQRKNLELLEVSADVTAFIEQKLPELRSEAAYLQLVTYLKLLKGIMDGGFYNYPMEQEKILAYVQDQQDLIRQPWAKRADKIKVKTLLLSKHLFYWVYELAERKNARNLRV</sequence>
<dbReference type="GO" id="GO:0016757">
    <property type="term" value="F:glycosyltransferase activity"/>
    <property type="evidence" value="ECO:0007669"/>
    <property type="project" value="UniProtKB-KW"/>
</dbReference>
<accession>A0A2A7AR86</accession>
<dbReference type="PANTHER" id="PTHR22916:SF51">
    <property type="entry name" value="GLYCOSYLTRANSFERASE EPSH-RELATED"/>
    <property type="match status" value="1"/>
</dbReference>
<comment type="caution">
    <text evidence="4">The sequence shown here is derived from an EMBL/GenBank/DDBJ whole genome shotgun (WGS) entry which is preliminary data.</text>
</comment>
<dbReference type="CDD" id="cd00761">
    <property type="entry name" value="Glyco_tranf_GTA_type"/>
    <property type="match status" value="1"/>
</dbReference>
<keyword evidence="2" id="KW-0808">Transferase</keyword>
<keyword evidence="1" id="KW-0328">Glycosyltransferase</keyword>
<dbReference type="InterPro" id="IPR001173">
    <property type="entry name" value="Glyco_trans_2-like"/>
</dbReference>
<gene>
    <name evidence="4" type="ORF">CGS58_05695</name>
</gene>
<name>A0A2A7AR86_9FIRM</name>
<protein>
    <recommendedName>
        <fullName evidence="3">Glycosyltransferase 2-like domain-containing protein</fullName>
    </recommendedName>
</protein>
<dbReference type="InterPro" id="IPR029044">
    <property type="entry name" value="Nucleotide-diphossugar_trans"/>
</dbReference>
<feature type="domain" description="Glycosyltransferase 2-like" evidence="3">
    <location>
        <begin position="9"/>
        <end position="171"/>
    </location>
</feature>
<dbReference type="EMBL" id="NMTY01000012">
    <property type="protein sequence ID" value="PDX81571.1"/>
    <property type="molecule type" value="Genomic_DNA"/>
</dbReference>
<dbReference type="Proteomes" id="UP000220005">
    <property type="component" value="Unassembled WGS sequence"/>
</dbReference>
<dbReference type="RefSeq" id="WP_097839250.1">
    <property type="nucleotide sequence ID" value="NZ_NMTY01000012.1"/>
</dbReference>
<evidence type="ECO:0000259" key="3">
    <source>
        <dbReference type="Pfam" id="PF00535"/>
    </source>
</evidence>
<evidence type="ECO:0000313" key="4">
    <source>
        <dbReference type="EMBL" id="PDX81571.1"/>
    </source>
</evidence>
<organism evidence="4 5">
    <name type="scientific">Faecalibacterium prausnitzii</name>
    <dbReference type="NCBI Taxonomy" id="853"/>
    <lineage>
        <taxon>Bacteria</taxon>
        <taxon>Bacillati</taxon>
        <taxon>Bacillota</taxon>
        <taxon>Clostridia</taxon>
        <taxon>Eubacteriales</taxon>
        <taxon>Oscillospiraceae</taxon>
        <taxon>Faecalibacterium</taxon>
    </lineage>
</organism>
<dbReference type="Gene3D" id="3.90.550.10">
    <property type="entry name" value="Spore Coat Polysaccharide Biosynthesis Protein SpsA, Chain A"/>
    <property type="match status" value="1"/>
</dbReference>
<proteinExistence type="predicted"/>
<evidence type="ECO:0000256" key="2">
    <source>
        <dbReference type="ARBA" id="ARBA00022679"/>
    </source>
</evidence>
<dbReference type="AlphaFoldDB" id="A0A2A7AR86"/>
<dbReference type="Pfam" id="PF00535">
    <property type="entry name" value="Glycos_transf_2"/>
    <property type="match status" value="1"/>
</dbReference>
<dbReference type="SUPFAM" id="SSF53448">
    <property type="entry name" value="Nucleotide-diphospho-sugar transferases"/>
    <property type="match status" value="1"/>
</dbReference>
<evidence type="ECO:0000256" key="1">
    <source>
        <dbReference type="ARBA" id="ARBA00022676"/>
    </source>
</evidence>
<evidence type="ECO:0000313" key="5">
    <source>
        <dbReference type="Proteomes" id="UP000220005"/>
    </source>
</evidence>
<dbReference type="PANTHER" id="PTHR22916">
    <property type="entry name" value="GLYCOSYLTRANSFERASE"/>
    <property type="match status" value="1"/>
</dbReference>